<keyword evidence="11" id="KW-1185">Reference proteome</keyword>
<comment type="cofactor">
    <cofactor evidence="1">
        <name>Fe(2+)</name>
        <dbReference type="ChEBI" id="CHEBI:29033"/>
    </cofactor>
</comment>
<evidence type="ECO:0000256" key="4">
    <source>
        <dbReference type="ARBA" id="ARBA00022842"/>
    </source>
</evidence>
<reference evidence="10" key="1">
    <citation type="submission" date="2022-11" db="EMBL/GenBank/DDBJ databases">
        <title>Parathalassolutuus dongxingensis gen. nov., sp. nov., a novel member of family Oceanospirillaceae isolated from a coastal shrimp pond in Guangxi, China.</title>
        <authorList>
            <person name="Chen H."/>
        </authorList>
    </citation>
    <scope>NUCLEOTIDE SEQUENCE</scope>
    <source>
        <strain evidence="10">G-43</strain>
    </source>
</reference>
<dbReference type="GO" id="GO:0006307">
    <property type="term" value="P:DNA alkylation repair"/>
    <property type="evidence" value="ECO:0007669"/>
    <property type="project" value="InterPro"/>
</dbReference>
<dbReference type="EMBL" id="JAPNOA010000059">
    <property type="protein sequence ID" value="MCY0967129.1"/>
    <property type="molecule type" value="Genomic_DNA"/>
</dbReference>
<protein>
    <submittedName>
        <fullName evidence="10">Alpha-ketoglutarate-dependent dioxygenase AlkB</fullName>
    </submittedName>
</protein>
<keyword evidence="7" id="KW-0408">Iron</keyword>
<dbReference type="Proteomes" id="UP001150830">
    <property type="component" value="Unassembled WGS sequence"/>
</dbReference>
<evidence type="ECO:0000256" key="8">
    <source>
        <dbReference type="ARBA" id="ARBA00023204"/>
    </source>
</evidence>
<evidence type="ECO:0000256" key="6">
    <source>
        <dbReference type="ARBA" id="ARBA00023002"/>
    </source>
</evidence>
<keyword evidence="8" id="KW-0234">DNA repair</keyword>
<dbReference type="FunFam" id="2.60.120.590:FF:000004">
    <property type="entry name" value="DNA oxidative demethylase ALKBH2"/>
    <property type="match status" value="1"/>
</dbReference>
<evidence type="ECO:0000259" key="9">
    <source>
        <dbReference type="PROSITE" id="PS51471"/>
    </source>
</evidence>
<dbReference type="Gene3D" id="2.60.120.590">
    <property type="entry name" value="Alpha-ketoglutarate-dependent dioxygenase AlkB-like"/>
    <property type="match status" value="1"/>
</dbReference>
<dbReference type="InterPro" id="IPR032854">
    <property type="entry name" value="ALKBH3"/>
</dbReference>
<evidence type="ECO:0000313" key="10">
    <source>
        <dbReference type="EMBL" id="MCY0967129.1"/>
    </source>
</evidence>
<dbReference type="InterPro" id="IPR037151">
    <property type="entry name" value="AlkB-like_sf"/>
</dbReference>
<dbReference type="GO" id="GO:0051213">
    <property type="term" value="F:dioxygenase activity"/>
    <property type="evidence" value="ECO:0007669"/>
    <property type="project" value="UniProtKB-KW"/>
</dbReference>
<evidence type="ECO:0000256" key="7">
    <source>
        <dbReference type="ARBA" id="ARBA00023004"/>
    </source>
</evidence>
<evidence type="ECO:0000313" key="11">
    <source>
        <dbReference type="Proteomes" id="UP001150830"/>
    </source>
</evidence>
<dbReference type="PROSITE" id="PS51471">
    <property type="entry name" value="FE2OG_OXY"/>
    <property type="match status" value="1"/>
</dbReference>
<keyword evidence="2" id="KW-0479">Metal-binding</keyword>
<accession>A0A9X3EI33</accession>
<dbReference type="GO" id="GO:0046872">
    <property type="term" value="F:metal ion binding"/>
    <property type="evidence" value="ECO:0007669"/>
    <property type="project" value="UniProtKB-KW"/>
</dbReference>
<sequence>MSALIQLHEGETLLAGDLDYYPQAISPAHADPLFQQLLAELPWHSDRITVYGKEHTIPRLQCWLGDNGLAYTYSGKRLQTLPWHPHLLSMAQELQNLLQRPFNSVLCNRYRNGNDGMGWHADDEPELGPAPCIVSVSLGAERDFALRRKGETRQWGKLPLAHGSLVVMNSGMQSRWQHAVPKRAGIAAERINLTFRYLQPGH</sequence>
<evidence type="ECO:0000256" key="3">
    <source>
        <dbReference type="ARBA" id="ARBA00022763"/>
    </source>
</evidence>
<keyword evidence="4" id="KW-0460">Magnesium</keyword>
<dbReference type="GO" id="GO:0016705">
    <property type="term" value="F:oxidoreductase activity, acting on paired donors, with incorporation or reduction of molecular oxygen"/>
    <property type="evidence" value="ECO:0007669"/>
    <property type="project" value="UniProtKB-ARBA"/>
</dbReference>
<keyword evidence="5 10" id="KW-0223">Dioxygenase</keyword>
<keyword evidence="6" id="KW-0560">Oxidoreductase</keyword>
<dbReference type="PANTHER" id="PTHR31212:SF4">
    <property type="entry name" value="ALPHA-KETOGLUTARATE-DEPENDENT DIOXYGENASE ALKB HOMOLOG 3"/>
    <property type="match status" value="1"/>
</dbReference>
<dbReference type="InterPro" id="IPR005123">
    <property type="entry name" value="Oxoglu/Fe-dep_dioxygenase_dom"/>
</dbReference>
<gene>
    <name evidence="10" type="ORF">OUO13_18270</name>
</gene>
<dbReference type="AlphaFoldDB" id="A0A9X3EI33"/>
<proteinExistence type="predicted"/>
<dbReference type="PANTHER" id="PTHR31212">
    <property type="entry name" value="ALPHA-KETOGLUTARATE-DEPENDENT DIOXYGENASE ALKB HOMOLOG 3"/>
    <property type="match status" value="1"/>
</dbReference>
<name>A0A9X3EI33_9GAMM</name>
<dbReference type="InterPro" id="IPR027450">
    <property type="entry name" value="AlkB-like"/>
</dbReference>
<dbReference type="SUPFAM" id="SSF51197">
    <property type="entry name" value="Clavaminate synthase-like"/>
    <property type="match status" value="1"/>
</dbReference>
<dbReference type="RefSeq" id="WP_283175337.1">
    <property type="nucleotide sequence ID" value="NZ_JAPNOA010000059.1"/>
</dbReference>
<comment type="caution">
    <text evidence="10">The sequence shown here is derived from an EMBL/GenBank/DDBJ whole genome shotgun (WGS) entry which is preliminary data.</text>
</comment>
<dbReference type="Pfam" id="PF13532">
    <property type="entry name" value="2OG-FeII_Oxy_2"/>
    <property type="match status" value="1"/>
</dbReference>
<feature type="domain" description="Fe2OG dioxygenase" evidence="9">
    <location>
        <begin position="101"/>
        <end position="199"/>
    </location>
</feature>
<organism evidence="10 11">
    <name type="scientific">Parathalassolituus penaei</name>
    <dbReference type="NCBI Taxonomy" id="2997323"/>
    <lineage>
        <taxon>Bacteria</taxon>
        <taxon>Pseudomonadati</taxon>
        <taxon>Pseudomonadota</taxon>
        <taxon>Gammaproteobacteria</taxon>
        <taxon>Oceanospirillales</taxon>
        <taxon>Oceanospirillaceae</taxon>
        <taxon>Parathalassolituus</taxon>
    </lineage>
</organism>
<dbReference type="GO" id="GO:0140097">
    <property type="term" value="F:catalytic activity, acting on DNA"/>
    <property type="evidence" value="ECO:0007669"/>
    <property type="project" value="UniProtKB-ARBA"/>
</dbReference>
<evidence type="ECO:0000256" key="2">
    <source>
        <dbReference type="ARBA" id="ARBA00022723"/>
    </source>
</evidence>
<dbReference type="GO" id="GO:0032451">
    <property type="term" value="F:demethylase activity"/>
    <property type="evidence" value="ECO:0007669"/>
    <property type="project" value="UniProtKB-ARBA"/>
</dbReference>
<dbReference type="GO" id="GO:0016787">
    <property type="term" value="F:hydrolase activity"/>
    <property type="evidence" value="ECO:0007669"/>
    <property type="project" value="UniProtKB-ARBA"/>
</dbReference>
<evidence type="ECO:0000256" key="5">
    <source>
        <dbReference type="ARBA" id="ARBA00022964"/>
    </source>
</evidence>
<keyword evidence="3" id="KW-0227">DNA damage</keyword>
<evidence type="ECO:0000256" key="1">
    <source>
        <dbReference type="ARBA" id="ARBA00001954"/>
    </source>
</evidence>